<evidence type="ECO:0000313" key="2">
    <source>
        <dbReference type="Proteomes" id="UP000199165"/>
    </source>
</evidence>
<dbReference type="Proteomes" id="UP000199165">
    <property type="component" value="Unassembled WGS sequence"/>
</dbReference>
<proteinExistence type="predicted"/>
<protein>
    <recommendedName>
        <fullName evidence="3">Tn3 transposase DDE domain-containing protein</fullName>
    </recommendedName>
</protein>
<name>A0A1I7C357_9ACTN</name>
<dbReference type="STRING" id="995060.SAMN04487904_11412"/>
<organism evidence="1 2">
    <name type="scientific">Actinopolyspora righensis</name>
    <dbReference type="NCBI Taxonomy" id="995060"/>
    <lineage>
        <taxon>Bacteria</taxon>
        <taxon>Bacillati</taxon>
        <taxon>Actinomycetota</taxon>
        <taxon>Actinomycetes</taxon>
        <taxon>Actinopolysporales</taxon>
        <taxon>Actinopolysporaceae</taxon>
        <taxon>Actinopolyspora</taxon>
        <taxon>Actinopolyspora alba group</taxon>
    </lineage>
</organism>
<reference evidence="2" key="1">
    <citation type="submission" date="2016-10" db="EMBL/GenBank/DDBJ databases">
        <authorList>
            <person name="Varghese N."/>
            <person name="Submissions S."/>
        </authorList>
    </citation>
    <scope>NUCLEOTIDE SEQUENCE [LARGE SCALE GENOMIC DNA]</scope>
    <source>
        <strain evidence="2">DSM 45501</strain>
    </source>
</reference>
<dbReference type="EMBL" id="FPAT01000014">
    <property type="protein sequence ID" value="SFT93824.1"/>
    <property type="molecule type" value="Genomic_DNA"/>
</dbReference>
<dbReference type="AlphaFoldDB" id="A0A1I7C357"/>
<accession>A0A1I7C357</accession>
<gene>
    <name evidence="1" type="ORF">SAMN04487904_11412</name>
</gene>
<evidence type="ECO:0008006" key="3">
    <source>
        <dbReference type="Google" id="ProtNLM"/>
    </source>
</evidence>
<keyword evidence="2" id="KW-1185">Reference proteome</keyword>
<evidence type="ECO:0000313" key="1">
    <source>
        <dbReference type="EMBL" id="SFT93824.1"/>
    </source>
</evidence>
<dbReference type="RefSeq" id="WP_092980884.1">
    <property type="nucleotide sequence ID" value="NZ_FPAT01000014.1"/>
</dbReference>
<sequence>MLPVLLAALEFRCNDTTYRPIMQALELLGRYREVDGKIRFYDAGETVSIEGVVPKAWREAVIDERGRIERIPYELCVLVSLREVLRRREAYVAGENRWSNPEDHLPADFESTRDVHYEALRKPRETETFIADLKQRMTTALDRCDTTLANSTAGGVRITRRRGEPWITVPKLDPLPEPRTLTKVEHEVIRRWGTRDLLDVLKDADFLTEFTNEILLGGRAASHRCKALFMRVRRSVMNSLGSSGWRSSA</sequence>